<sequence length="88" mass="10743">MRWSVIYIENTELKEITETKHEHLQMPWWNKFTFSVQEASEYFGFSDKKIRKLIDENEDADFILWNGSRPRIKRTLFEQFVNEKLTAI</sequence>
<dbReference type="RefSeq" id="WP_154519125.1">
    <property type="nucleotide sequence ID" value="NZ_VUMT01000009.1"/>
</dbReference>
<dbReference type="InterPro" id="IPR038148">
    <property type="entry name" value="Tn1545/Tn916_Xis"/>
</dbReference>
<keyword evidence="2" id="KW-1185">Reference proteome</keyword>
<dbReference type="InterPro" id="IPR015122">
    <property type="entry name" value="Tn916-Xis"/>
</dbReference>
<gene>
    <name evidence="1" type="ORF">FYJ58_07455</name>
</gene>
<organism evidence="1 2">
    <name type="scientific">Velocimicrobium porci</name>
    <dbReference type="NCBI Taxonomy" id="2606634"/>
    <lineage>
        <taxon>Bacteria</taxon>
        <taxon>Bacillati</taxon>
        <taxon>Bacillota</taxon>
        <taxon>Clostridia</taxon>
        <taxon>Lachnospirales</taxon>
        <taxon>Lachnospiraceae</taxon>
        <taxon>Velocimicrobium</taxon>
    </lineage>
</organism>
<protein>
    <submittedName>
        <fullName evidence="1">Excisionase</fullName>
    </submittedName>
</protein>
<comment type="caution">
    <text evidence="1">The sequence shown here is derived from an EMBL/GenBank/DDBJ whole genome shotgun (WGS) entry which is preliminary data.</text>
</comment>
<reference evidence="1 2" key="1">
    <citation type="submission" date="2019-08" db="EMBL/GenBank/DDBJ databases">
        <title>In-depth cultivation of the pig gut microbiome towards novel bacterial diversity and tailored functional studies.</title>
        <authorList>
            <person name="Wylensek D."/>
            <person name="Hitch T.C.A."/>
            <person name="Clavel T."/>
        </authorList>
    </citation>
    <scope>NUCLEOTIDE SEQUENCE [LARGE SCALE GENOMIC DNA]</scope>
    <source>
        <strain evidence="1 2">WCA-693-APC-MOT-I</strain>
    </source>
</reference>
<dbReference type="AlphaFoldDB" id="A0A6L5Y0K3"/>
<evidence type="ECO:0000313" key="2">
    <source>
        <dbReference type="Proteomes" id="UP000482209"/>
    </source>
</evidence>
<name>A0A6L5Y0K3_9FIRM</name>
<dbReference type="EMBL" id="VUMT01000009">
    <property type="protein sequence ID" value="MSS63713.1"/>
    <property type="molecule type" value="Genomic_DNA"/>
</dbReference>
<accession>A0A6L5Y0K3</accession>
<proteinExistence type="predicted"/>
<dbReference type="Gene3D" id="3.90.105.50">
    <property type="match status" value="1"/>
</dbReference>
<dbReference type="Pfam" id="PF09035">
    <property type="entry name" value="Tn916-Xis"/>
    <property type="match status" value="1"/>
</dbReference>
<evidence type="ECO:0000313" key="1">
    <source>
        <dbReference type="EMBL" id="MSS63713.1"/>
    </source>
</evidence>
<dbReference type="Proteomes" id="UP000482209">
    <property type="component" value="Unassembled WGS sequence"/>
</dbReference>